<evidence type="ECO:0000313" key="1">
    <source>
        <dbReference type="EMBL" id="CAG8610729.1"/>
    </source>
</evidence>
<protein>
    <submittedName>
        <fullName evidence="1">24808_t:CDS:1</fullName>
    </submittedName>
</protein>
<accession>A0ACA9MSA9</accession>
<feature type="non-terminal residue" evidence="1">
    <location>
        <position position="1"/>
    </location>
</feature>
<name>A0ACA9MSA9_9GLOM</name>
<dbReference type="EMBL" id="CAJVQC010009933">
    <property type="protein sequence ID" value="CAG8610729.1"/>
    <property type="molecule type" value="Genomic_DNA"/>
</dbReference>
<evidence type="ECO:0000313" key="2">
    <source>
        <dbReference type="Proteomes" id="UP000789920"/>
    </source>
</evidence>
<reference evidence="1" key="1">
    <citation type="submission" date="2021-06" db="EMBL/GenBank/DDBJ databases">
        <authorList>
            <person name="Kallberg Y."/>
            <person name="Tangrot J."/>
            <person name="Rosling A."/>
        </authorList>
    </citation>
    <scope>NUCLEOTIDE SEQUENCE</scope>
    <source>
        <strain evidence="1">MA461A</strain>
    </source>
</reference>
<gene>
    <name evidence="1" type="ORF">RPERSI_LOCUS6297</name>
</gene>
<dbReference type="Proteomes" id="UP000789920">
    <property type="component" value="Unassembled WGS sequence"/>
</dbReference>
<comment type="caution">
    <text evidence="1">The sequence shown here is derived from an EMBL/GenBank/DDBJ whole genome shotgun (WGS) entry which is preliminary data.</text>
</comment>
<keyword evidence="2" id="KW-1185">Reference proteome</keyword>
<sequence length="112" mass="12666">SSELTKFSNNESTETMYDNKQSISDTGKNLSHNSNSISDGYRSLLKASASKLATTYLDASKSSMIRFINPTLVYIKQDLYSENLLSYNLLNFEILKTAFDDEINKENKESET</sequence>
<organism evidence="1 2">
    <name type="scientific">Racocetra persica</name>
    <dbReference type="NCBI Taxonomy" id="160502"/>
    <lineage>
        <taxon>Eukaryota</taxon>
        <taxon>Fungi</taxon>
        <taxon>Fungi incertae sedis</taxon>
        <taxon>Mucoromycota</taxon>
        <taxon>Glomeromycotina</taxon>
        <taxon>Glomeromycetes</taxon>
        <taxon>Diversisporales</taxon>
        <taxon>Gigasporaceae</taxon>
        <taxon>Racocetra</taxon>
    </lineage>
</organism>
<proteinExistence type="predicted"/>